<dbReference type="Proteomes" id="UP001600888">
    <property type="component" value="Unassembled WGS sequence"/>
</dbReference>
<feature type="transmembrane region" description="Helical" evidence="6">
    <location>
        <begin position="294"/>
        <end position="314"/>
    </location>
</feature>
<organism evidence="8 9">
    <name type="scientific">Diaporthe vaccinii</name>
    <dbReference type="NCBI Taxonomy" id="105482"/>
    <lineage>
        <taxon>Eukaryota</taxon>
        <taxon>Fungi</taxon>
        <taxon>Dikarya</taxon>
        <taxon>Ascomycota</taxon>
        <taxon>Pezizomycotina</taxon>
        <taxon>Sordariomycetes</taxon>
        <taxon>Sordariomycetidae</taxon>
        <taxon>Diaporthales</taxon>
        <taxon>Diaporthaceae</taxon>
        <taxon>Diaporthe</taxon>
        <taxon>Diaporthe eres species complex</taxon>
    </lineage>
</organism>
<evidence type="ECO:0000256" key="3">
    <source>
        <dbReference type="ARBA" id="ARBA00022692"/>
    </source>
</evidence>
<reference evidence="8 9" key="1">
    <citation type="submission" date="2024-03" db="EMBL/GenBank/DDBJ databases">
        <title>A high-quality draft genome sequence of Diaporthe vaccinii, a causative agent of upright dieback and viscid rot disease in cranberry plants.</title>
        <authorList>
            <person name="Sarrasin M."/>
            <person name="Lang B.F."/>
            <person name="Burger G."/>
        </authorList>
    </citation>
    <scope>NUCLEOTIDE SEQUENCE [LARGE SCALE GENOMIC DNA]</scope>
    <source>
        <strain evidence="8 9">IS7</strain>
    </source>
</reference>
<evidence type="ECO:0000256" key="4">
    <source>
        <dbReference type="ARBA" id="ARBA00022989"/>
    </source>
</evidence>
<feature type="transmembrane region" description="Helical" evidence="6">
    <location>
        <begin position="123"/>
        <end position="142"/>
    </location>
</feature>
<sequence>MSTSTQIAVQKDTTETVEWADSSKHQLDQQEAQRLGLEFDPNSPENKKLVRKLDWRLVPSCWALYLLSNVDRANIGNAKAGGLEEDFHLTSTQYSIIVLVFFTSYIVCEVPSNMILGRVRPSIYLPTLAILWGMAAACQGACQNWHQIVGLRFLIGFFESGFAPGCAFYLSSWYRKYELASRYAWLYTSVAVAGAVSGLLAGVITEYMDGAGGIAGWRWLFIIEGVASCVIGVIVMFVMPDYPTSINSKFLTKEERILACNRLAVDGMGLAQGAQKRVGEWTALKMTVKDWRTWCLCFLFVMGTGSQTIQYFIPSLVETFGWEGHYAQYMTIPGYAFAVVCILAGCFTADWLKTIWPVLTVMSGSGFVFFVATTAATNEMVRYVLAIFAFGTIYGCSPLTKTWISHVLSHPSEKRAVAIALINALGNGSSIYGSFLWPDKDSPRFTPGFATTTAWMGALAVGTVISAWLFKKYPSQAQDHSVVMANQLRAEREQQQKTSAQV</sequence>
<evidence type="ECO:0000256" key="2">
    <source>
        <dbReference type="ARBA" id="ARBA00022448"/>
    </source>
</evidence>
<feature type="transmembrane region" description="Helical" evidence="6">
    <location>
        <begin position="148"/>
        <end position="171"/>
    </location>
</feature>
<dbReference type="Gene3D" id="1.20.1250.20">
    <property type="entry name" value="MFS general substrate transporter like domains"/>
    <property type="match status" value="2"/>
</dbReference>
<dbReference type="InterPro" id="IPR036259">
    <property type="entry name" value="MFS_trans_sf"/>
</dbReference>
<name>A0ABR4EVG9_9PEZI</name>
<keyword evidence="4 6" id="KW-1133">Transmembrane helix</keyword>
<feature type="transmembrane region" description="Helical" evidence="6">
    <location>
        <begin position="416"/>
        <end position="437"/>
    </location>
</feature>
<dbReference type="EMBL" id="JBAWTH010000024">
    <property type="protein sequence ID" value="KAL2286445.1"/>
    <property type="molecule type" value="Genomic_DNA"/>
</dbReference>
<keyword evidence="9" id="KW-1185">Reference proteome</keyword>
<protein>
    <recommendedName>
        <fullName evidence="7">Major facilitator superfamily (MFS) profile domain-containing protein</fullName>
    </recommendedName>
</protein>
<comment type="subcellular location">
    <subcellularLocation>
        <location evidence="1">Membrane</location>
        <topology evidence="1">Multi-pass membrane protein</topology>
    </subcellularLocation>
</comment>
<evidence type="ECO:0000256" key="5">
    <source>
        <dbReference type="ARBA" id="ARBA00023136"/>
    </source>
</evidence>
<dbReference type="PANTHER" id="PTHR43791:SF38">
    <property type="entry name" value="MAJOR FACILITATOR SUPERFAMILY (MFS) PROFILE DOMAIN-CONTAINING PROTEIN"/>
    <property type="match status" value="1"/>
</dbReference>
<keyword evidence="3 6" id="KW-0812">Transmembrane</keyword>
<dbReference type="InterPro" id="IPR011701">
    <property type="entry name" value="MFS"/>
</dbReference>
<dbReference type="Pfam" id="PF07690">
    <property type="entry name" value="MFS_1"/>
    <property type="match status" value="1"/>
</dbReference>
<feature type="transmembrane region" description="Helical" evidence="6">
    <location>
        <begin position="326"/>
        <end position="347"/>
    </location>
</feature>
<feature type="domain" description="Major facilitator superfamily (MFS) profile" evidence="7">
    <location>
        <begin position="57"/>
        <end position="475"/>
    </location>
</feature>
<keyword evidence="5 6" id="KW-0472">Membrane</keyword>
<feature type="transmembrane region" description="Helical" evidence="6">
    <location>
        <begin position="183"/>
        <end position="204"/>
    </location>
</feature>
<evidence type="ECO:0000313" key="9">
    <source>
        <dbReference type="Proteomes" id="UP001600888"/>
    </source>
</evidence>
<dbReference type="SUPFAM" id="SSF103473">
    <property type="entry name" value="MFS general substrate transporter"/>
    <property type="match status" value="1"/>
</dbReference>
<accession>A0ABR4EVG9</accession>
<feature type="transmembrane region" description="Helical" evidence="6">
    <location>
        <begin position="449"/>
        <end position="470"/>
    </location>
</feature>
<dbReference type="PROSITE" id="PS50850">
    <property type="entry name" value="MFS"/>
    <property type="match status" value="1"/>
</dbReference>
<feature type="transmembrane region" description="Helical" evidence="6">
    <location>
        <begin position="383"/>
        <end position="404"/>
    </location>
</feature>
<feature type="transmembrane region" description="Helical" evidence="6">
    <location>
        <begin position="94"/>
        <end position="116"/>
    </location>
</feature>
<dbReference type="PANTHER" id="PTHR43791">
    <property type="entry name" value="PERMEASE-RELATED"/>
    <property type="match status" value="1"/>
</dbReference>
<feature type="transmembrane region" description="Helical" evidence="6">
    <location>
        <begin position="216"/>
        <end position="239"/>
    </location>
</feature>
<evidence type="ECO:0000259" key="7">
    <source>
        <dbReference type="PROSITE" id="PS50850"/>
    </source>
</evidence>
<evidence type="ECO:0000256" key="1">
    <source>
        <dbReference type="ARBA" id="ARBA00004141"/>
    </source>
</evidence>
<feature type="transmembrane region" description="Helical" evidence="6">
    <location>
        <begin position="354"/>
        <end position="377"/>
    </location>
</feature>
<dbReference type="InterPro" id="IPR020846">
    <property type="entry name" value="MFS_dom"/>
</dbReference>
<comment type="caution">
    <text evidence="8">The sequence shown here is derived from an EMBL/GenBank/DDBJ whole genome shotgun (WGS) entry which is preliminary data.</text>
</comment>
<proteinExistence type="predicted"/>
<evidence type="ECO:0000313" key="8">
    <source>
        <dbReference type="EMBL" id="KAL2286445.1"/>
    </source>
</evidence>
<keyword evidence="2" id="KW-0813">Transport</keyword>
<evidence type="ECO:0000256" key="6">
    <source>
        <dbReference type="SAM" id="Phobius"/>
    </source>
</evidence>
<gene>
    <name evidence="8" type="ORF">FJTKL_06817</name>
</gene>